<reference evidence="4" key="1">
    <citation type="submission" date="2021-06" db="EMBL/GenBank/DDBJ databases">
        <authorList>
            <person name="Kallberg Y."/>
            <person name="Tangrot J."/>
            <person name="Rosling A."/>
        </authorList>
    </citation>
    <scope>NUCLEOTIDE SEQUENCE</scope>
    <source>
        <strain evidence="4">IN212</strain>
    </source>
</reference>
<dbReference type="Proteomes" id="UP000789396">
    <property type="component" value="Unassembled WGS sequence"/>
</dbReference>
<proteinExistence type="predicted"/>
<dbReference type="PANTHER" id="PTHR21448">
    <property type="entry name" value="SMOOTH MUSCLE MYOSIN HEAVY CHAIN-RELATED"/>
    <property type="match status" value="1"/>
</dbReference>
<feature type="region of interest" description="Disordered" evidence="2">
    <location>
        <begin position="340"/>
        <end position="382"/>
    </location>
</feature>
<keyword evidence="5" id="KW-1185">Reference proteome</keyword>
<gene>
    <name evidence="4" type="ORF">RFULGI_LOCUS6477</name>
</gene>
<comment type="caution">
    <text evidence="4">The sequence shown here is derived from an EMBL/GenBank/DDBJ whole genome shotgun (WGS) entry which is preliminary data.</text>
</comment>
<evidence type="ECO:0000256" key="1">
    <source>
        <dbReference type="SAM" id="Coils"/>
    </source>
</evidence>
<dbReference type="PANTHER" id="PTHR21448:SF0">
    <property type="entry name" value="PROTEIN PHOSPHATASE 1 REGULATORY SUBUNIT 21"/>
    <property type="match status" value="1"/>
</dbReference>
<dbReference type="GO" id="GO:0005769">
    <property type="term" value="C:early endosome"/>
    <property type="evidence" value="ECO:0007669"/>
    <property type="project" value="TreeGrafter"/>
</dbReference>
<dbReference type="InterPro" id="IPR049372">
    <property type="entry name" value="PPP1R21_C"/>
</dbReference>
<dbReference type="InterPro" id="IPR040024">
    <property type="entry name" value="PPP1R21"/>
</dbReference>
<feature type="domain" description="Protein phosphatase 1 regulatory subunit 21 C-terminal" evidence="3">
    <location>
        <begin position="233"/>
        <end position="354"/>
    </location>
</feature>
<dbReference type="GO" id="GO:0016020">
    <property type="term" value="C:membrane"/>
    <property type="evidence" value="ECO:0007669"/>
    <property type="project" value="TreeGrafter"/>
</dbReference>
<feature type="compositionally biased region" description="Basic and acidic residues" evidence="2">
    <location>
        <begin position="340"/>
        <end position="366"/>
    </location>
</feature>
<accession>A0A9N9GB28</accession>
<sequence length="382" mass="43827">TPRTRSFNIPQSKINQTIEILSHQKSSPGWLVGSAKKELERTKALLESTSGELTKEIEKNESLHKELFEAKSLYTQHSNVLESKILELERKAEELQNELTRSHLASEDAMSTLRQEKRELDNELEQTRSELLLIDNESNELIASFKQLQLNAKDYLKALEEKSESSYDLGLRVKNASKVWQQNLQTLAVKLASSQNLIKLKNNCEISYKTNNSLLISKLASQDDDEEEFVYPVNPEKQEIPESSSQSIENTSQLSTIMTTQTISARSDIGMKTLIKKHYESKISQLTNQLNSADQKSVQLHNSLKVIKEKLVESENLKLRSEQENVKLQNELSRLKEKLNEDRANYDTQLKEMRGWAEQRQNKDKELDDELSGYKAGTSRNE</sequence>
<organism evidence="4 5">
    <name type="scientific">Racocetra fulgida</name>
    <dbReference type="NCBI Taxonomy" id="60492"/>
    <lineage>
        <taxon>Eukaryota</taxon>
        <taxon>Fungi</taxon>
        <taxon>Fungi incertae sedis</taxon>
        <taxon>Mucoromycota</taxon>
        <taxon>Glomeromycotina</taxon>
        <taxon>Glomeromycetes</taxon>
        <taxon>Diversisporales</taxon>
        <taxon>Gigasporaceae</taxon>
        <taxon>Racocetra</taxon>
    </lineage>
</organism>
<evidence type="ECO:0000259" key="3">
    <source>
        <dbReference type="Pfam" id="PF21636"/>
    </source>
</evidence>
<dbReference type="Pfam" id="PF21636">
    <property type="entry name" value="PPP1R21_C"/>
    <property type="match status" value="1"/>
</dbReference>
<keyword evidence="1" id="KW-0175">Coiled coil</keyword>
<feature type="non-terminal residue" evidence="4">
    <location>
        <position position="1"/>
    </location>
</feature>
<dbReference type="EMBL" id="CAJVPZ010008393">
    <property type="protein sequence ID" value="CAG8597575.1"/>
    <property type="molecule type" value="Genomic_DNA"/>
</dbReference>
<evidence type="ECO:0000313" key="4">
    <source>
        <dbReference type="EMBL" id="CAG8597575.1"/>
    </source>
</evidence>
<dbReference type="AlphaFoldDB" id="A0A9N9GB28"/>
<name>A0A9N9GB28_9GLOM</name>
<evidence type="ECO:0000256" key="2">
    <source>
        <dbReference type="SAM" id="MobiDB-lite"/>
    </source>
</evidence>
<protein>
    <submittedName>
        <fullName evidence="4">17744_t:CDS:1</fullName>
    </submittedName>
</protein>
<dbReference type="OrthoDB" id="5566667at2759"/>
<evidence type="ECO:0000313" key="5">
    <source>
        <dbReference type="Proteomes" id="UP000789396"/>
    </source>
</evidence>
<feature type="coiled-coil region" evidence="1">
    <location>
        <begin position="36"/>
        <end position="165"/>
    </location>
</feature>